<dbReference type="Proteomes" id="UP001164746">
    <property type="component" value="Chromosome 5"/>
</dbReference>
<evidence type="ECO:0000313" key="2">
    <source>
        <dbReference type="EMBL" id="WAR05642.1"/>
    </source>
</evidence>
<name>A0ABY7E9M0_MYAAR</name>
<protein>
    <recommendedName>
        <fullName evidence="4">HMG box domain-containing protein</fullName>
    </recommendedName>
</protein>
<proteinExistence type="predicted"/>
<evidence type="ECO:0000313" key="3">
    <source>
        <dbReference type="Proteomes" id="UP001164746"/>
    </source>
</evidence>
<accession>A0ABY7E9M0</accession>
<reference evidence="2" key="1">
    <citation type="submission" date="2022-11" db="EMBL/GenBank/DDBJ databases">
        <title>Centuries of genome instability and evolution in soft-shell clam transmissible cancer (bioRxiv).</title>
        <authorList>
            <person name="Hart S.F.M."/>
            <person name="Yonemitsu M.A."/>
            <person name="Giersch R.M."/>
            <person name="Beal B.F."/>
            <person name="Arriagada G."/>
            <person name="Davis B.W."/>
            <person name="Ostrander E.A."/>
            <person name="Goff S.P."/>
            <person name="Metzger M.J."/>
        </authorList>
    </citation>
    <scope>NUCLEOTIDE SEQUENCE</scope>
    <source>
        <strain evidence="2">MELC-2E11</strain>
        <tissue evidence="2">Siphon/mantle</tissue>
    </source>
</reference>
<dbReference type="EMBL" id="CP111016">
    <property type="protein sequence ID" value="WAR05642.1"/>
    <property type="molecule type" value="Genomic_DNA"/>
</dbReference>
<feature type="region of interest" description="Disordered" evidence="1">
    <location>
        <begin position="43"/>
        <end position="94"/>
    </location>
</feature>
<evidence type="ECO:0000256" key="1">
    <source>
        <dbReference type="SAM" id="MobiDB-lite"/>
    </source>
</evidence>
<evidence type="ECO:0008006" key="4">
    <source>
        <dbReference type="Google" id="ProtNLM"/>
    </source>
</evidence>
<organism evidence="2 3">
    <name type="scientific">Mya arenaria</name>
    <name type="common">Soft-shell clam</name>
    <dbReference type="NCBI Taxonomy" id="6604"/>
    <lineage>
        <taxon>Eukaryota</taxon>
        <taxon>Metazoa</taxon>
        <taxon>Spiralia</taxon>
        <taxon>Lophotrochozoa</taxon>
        <taxon>Mollusca</taxon>
        <taxon>Bivalvia</taxon>
        <taxon>Autobranchia</taxon>
        <taxon>Heteroconchia</taxon>
        <taxon>Euheterodonta</taxon>
        <taxon>Imparidentia</taxon>
        <taxon>Neoheterodontei</taxon>
        <taxon>Myida</taxon>
        <taxon>Myoidea</taxon>
        <taxon>Myidae</taxon>
        <taxon>Mya</taxon>
    </lineage>
</organism>
<sequence length="133" mass="15123">MKGKSFNAVHNWKNISKEEKVHFKDKARKFAVERLAQQEKKAFNLSLAKQQQQHQQSWNEQQPRAPGHPPGPRTQPSINPVIEGSESAMTTEGYHGATSQQLFLNENNCGQQLMVEKFLQLMVSGPIHHTIHS</sequence>
<feature type="compositionally biased region" description="Low complexity" evidence="1">
    <location>
        <begin position="50"/>
        <end position="62"/>
    </location>
</feature>
<gene>
    <name evidence="2" type="ORF">MAR_021011</name>
</gene>
<keyword evidence="3" id="KW-1185">Reference proteome</keyword>